<evidence type="ECO:0000313" key="1">
    <source>
        <dbReference type="EMBL" id="MBW4545734.1"/>
    </source>
</evidence>
<gene>
    <name evidence="1" type="ORF">KME25_14980</name>
</gene>
<proteinExistence type="predicted"/>
<dbReference type="Proteomes" id="UP000753908">
    <property type="component" value="Unassembled WGS sequence"/>
</dbReference>
<protein>
    <submittedName>
        <fullName evidence="1">Uncharacterized protein</fullName>
    </submittedName>
</protein>
<dbReference type="AlphaFoldDB" id="A0A951PM46"/>
<reference evidence="1" key="1">
    <citation type="submission" date="2021-05" db="EMBL/GenBank/DDBJ databases">
        <authorList>
            <person name="Pietrasiak N."/>
            <person name="Ward R."/>
            <person name="Stajich J.E."/>
            <person name="Kurbessoian T."/>
        </authorList>
    </citation>
    <scope>NUCLEOTIDE SEQUENCE</scope>
    <source>
        <strain evidence="1">CPER-KK1</strain>
    </source>
</reference>
<organism evidence="1 2">
    <name type="scientific">Symplocastrum torsivum CPER-KK1</name>
    <dbReference type="NCBI Taxonomy" id="450513"/>
    <lineage>
        <taxon>Bacteria</taxon>
        <taxon>Bacillati</taxon>
        <taxon>Cyanobacteriota</taxon>
        <taxon>Cyanophyceae</taxon>
        <taxon>Oscillatoriophycideae</taxon>
        <taxon>Oscillatoriales</taxon>
        <taxon>Microcoleaceae</taxon>
        <taxon>Symplocastrum</taxon>
    </lineage>
</organism>
<reference evidence="1" key="2">
    <citation type="journal article" date="2022" name="Microbiol. Resour. Announc.">
        <title>Metagenome Sequencing to Explore Phylogenomics of Terrestrial Cyanobacteria.</title>
        <authorList>
            <person name="Ward R.D."/>
            <person name="Stajich J.E."/>
            <person name="Johansen J.R."/>
            <person name="Huntemann M."/>
            <person name="Clum A."/>
            <person name="Foster B."/>
            <person name="Foster B."/>
            <person name="Roux S."/>
            <person name="Palaniappan K."/>
            <person name="Varghese N."/>
            <person name="Mukherjee S."/>
            <person name="Reddy T.B.K."/>
            <person name="Daum C."/>
            <person name="Copeland A."/>
            <person name="Chen I.A."/>
            <person name="Ivanova N.N."/>
            <person name="Kyrpides N.C."/>
            <person name="Shapiro N."/>
            <person name="Eloe-Fadrosh E.A."/>
            <person name="Pietrasiak N."/>
        </authorList>
    </citation>
    <scope>NUCLEOTIDE SEQUENCE</scope>
    <source>
        <strain evidence="1">CPER-KK1</strain>
    </source>
</reference>
<evidence type="ECO:0000313" key="2">
    <source>
        <dbReference type="Proteomes" id="UP000753908"/>
    </source>
</evidence>
<accession>A0A951PM46</accession>
<sequence length="346" mass="38629">MVQVPNSTTDLAAVLEQPVDLNFQLPDPEDEEILEYDFQSQVDNAWLVCDRFDLQTEIWRGRILRIVRDREKKGGDGRGTGFLNWLKSREISKSQAYSLIELANSADTLLAEGKLNPEAIRNFSKRAFVETAKSAPEVQQLVSDAAQKGDRITRREVKQLSDEWTAMSSELLPDEVKEKAAAGTMPARYLAPLVKEMEKLPESHLTALREEVAASPDVDTIKQVTSDARYLAKYLDAAAQVQAINNSSLDMEMALEEALRLDCLNTAAELVKQASVLEQTIGKLYTTWKRLGNLSDRLYVDTGASTPNLRSLLNCIERLAGEVIEVPLDDTGEQIIRLKVMTESNS</sequence>
<dbReference type="EMBL" id="JAHHIF010000017">
    <property type="protein sequence ID" value="MBW4545734.1"/>
    <property type="molecule type" value="Genomic_DNA"/>
</dbReference>
<name>A0A951PM46_9CYAN</name>
<comment type="caution">
    <text evidence="1">The sequence shown here is derived from an EMBL/GenBank/DDBJ whole genome shotgun (WGS) entry which is preliminary data.</text>
</comment>